<gene>
    <name evidence="3" type="ORF">GCM10009105_35260</name>
</gene>
<keyword evidence="1" id="KW-0732">Signal</keyword>
<evidence type="ECO:0000259" key="2">
    <source>
        <dbReference type="Pfam" id="PF13229"/>
    </source>
</evidence>
<dbReference type="InterPro" id="IPR006626">
    <property type="entry name" value="PbH1"/>
</dbReference>
<organism evidence="3 4">
    <name type="scientific">Dokdonella soli</name>
    <dbReference type="NCBI Taxonomy" id="529810"/>
    <lineage>
        <taxon>Bacteria</taxon>
        <taxon>Pseudomonadati</taxon>
        <taxon>Pseudomonadota</taxon>
        <taxon>Gammaproteobacteria</taxon>
        <taxon>Lysobacterales</taxon>
        <taxon>Rhodanobacteraceae</taxon>
        <taxon>Dokdonella</taxon>
    </lineage>
</organism>
<keyword evidence="4" id="KW-1185">Reference proteome</keyword>
<sequence length="845" mass="87335">MFAFRSKLMLGLLLVALWTIQPAHANTVTCVASSASLNLALANVEVASGTTYIELVQGTYDVSSTLLTNTTVSYNSLQLLGGYTDSNCSARVVNGENTVIDGANLYTAMIAMNAGATLVVEGLRFQNFPGSGSGVQIGNRGYTEIRFNHFYKTGLTISDQPTPGYQRVSVDNNLVDESLPGQDGLHIGANNSDTVTLTGNTIGYAANRSLYLCMNSNIAKLANNIVWGSYGGTDIRIGCDIGGSMLATFDDNTYGTLDGAEASGSSGTLKSNPLFIGSGNYRLQTAPTISPSINSGDNSAPNITGTDLDGNPRVVGSAVDRGAYESSYDDTTGNTIVVTNANDSGPGSLRDAITQANAVNVFHYINFNIPGSCPQFINLASALPTIKYGMRIDGYSQPGTHANTAAINDNAVRCVVLDGGGTISVGLNPVFSNANSQFWVQGLIFAGFHDTGGNCGGSALSLNFAGSGALVWGNQFGGQTTANNFQVNDIDIVGGTNASIGGSAPAQRNIITGAVCTPSSSTGHNGFGITAPYGFFSNATGMSIVGNIIGAIADETAPFGRDVNDIDIYLETSGNTISNNVIVDALSGSGVYLNGAQATGNTIDHNLIGVTESSCVTYPFPLCFGGTAAPNSNGIYLQGPASGNTIASNTIWNNAFAGIRMASSSSVASYPQRNTISGNSFHNNAPNNNMGYSMYGNPEYIQNDADANVQATSNRGLNHPVITSAIGGTTSGVVTGTLQSTNAIYNIEVFSSLQNDSNGYGEGQGQVFHTAQGTSITNSPSGNNGSVSFSIPFNVEPGGSLAGRLISLTATDAAGNTSQFSGYMPYTCDVIFKYGFDSATAEKCP</sequence>
<feature type="chain" id="PRO_5046255252" description="Right handed beta helix domain-containing protein" evidence="1">
    <location>
        <begin position="26"/>
        <end position="845"/>
    </location>
</feature>
<comment type="caution">
    <text evidence="3">The sequence shown here is derived from an EMBL/GenBank/DDBJ whole genome shotgun (WGS) entry which is preliminary data.</text>
</comment>
<dbReference type="InterPro" id="IPR011050">
    <property type="entry name" value="Pectin_lyase_fold/virulence"/>
</dbReference>
<dbReference type="Pfam" id="PF13229">
    <property type="entry name" value="Beta_helix"/>
    <property type="match status" value="1"/>
</dbReference>
<dbReference type="Proteomes" id="UP001501523">
    <property type="component" value="Unassembled WGS sequence"/>
</dbReference>
<dbReference type="Gene3D" id="2.160.20.10">
    <property type="entry name" value="Single-stranded right-handed beta-helix, Pectin lyase-like"/>
    <property type="match status" value="2"/>
</dbReference>
<dbReference type="SUPFAM" id="SSF51126">
    <property type="entry name" value="Pectin lyase-like"/>
    <property type="match status" value="1"/>
</dbReference>
<proteinExistence type="predicted"/>
<name>A0ABN1IXF4_9GAMM</name>
<dbReference type="InterPro" id="IPR039448">
    <property type="entry name" value="Beta_helix"/>
</dbReference>
<dbReference type="NCBIfam" id="NF041518">
    <property type="entry name" value="choice_anch_Q"/>
    <property type="match status" value="1"/>
</dbReference>
<protein>
    <recommendedName>
        <fullName evidence="2">Right handed beta helix domain-containing protein</fullName>
    </recommendedName>
</protein>
<evidence type="ECO:0000313" key="3">
    <source>
        <dbReference type="EMBL" id="GAA0723330.1"/>
    </source>
</evidence>
<dbReference type="SMART" id="SM00710">
    <property type="entry name" value="PbH1"/>
    <property type="match status" value="5"/>
</dbReference>
<dbReference type="InterPro" id="IPR012334">
    <property type="entry name" value="Pectin_lyas_fold"/>
</dbReference>
<reference evidence="4" key="1">
    <citation type="journal article" date="2019" name="Int. J. Syst. Evol. Microbiol.">
        <title>The Global Catalogue of Microorganisms (GCM) 10K type strain sequencing project: providing services to taxonomists for standard genome sequencing and annotation.</title>
        <authorList>
            <consortium name="The Broad Institute Genomics Platform"/>
            <consortium name="The Broad Institute Genome Sequencing Center for Infectious Disease"/>
            <person name="Wu L."/>
            <person name="Ma J."/>
        </authorList>
    </citation>
    <scope>NUCLEOTIDE SEQUENCE [LARGE SCALE GENOMIC DNA]</scope>
    <source>
        <strain evidence="4">JCM 15421</strain>
    </source>
</reference>
<evidence type="ECO:0000256" key="1">
    <source>
        <dbReference type="SAM" id="SignalP"/>
    </source>
</evidence>
<dbReference type="InterPro" id="IPR059226">
    <property type="entry name" value="Choice_anch_Q_dom"/>
</dbReference>
<dbReference type="EMBL" id="BAAAEU010000025">
    <property type="protein sequence ID" value="GAA0723330.1"/>
    <property type="molecule type" value="Genomic_DNA"/>
</dbReference>
<accession>A0ABN1IXF4</accession>
<feature type="signal peptide" evidence="1">
    <location>
        <begin position="1"/>
        <end position="25"/>
    </location>
</feature>
<feature type="domain" description="Right handed beta helix" evidence="2">
    <location>
        <begin position="564"/>
        <end position="698"/>
    </location>
</feature>
<evidence type="ECO:0000313" key="4">
    <source>
        <dbReference type="Proteomes" id="UP001501523"/>
    </source>
</evidence>